<feature type="transmembrane region" description="Helical" evidence="9">
    <location>
        <begin position="104"/>
        <end position="128"/>
    </location>
</feature>
<evidence type="ECO:0000256" key="2">
    <source>
        <dbReference type="ARBA" id="ARBA00022448"/>
    </source>
</evidence>
<dbReference type="EMBL" id="AP018449">
    <property type="protein sequence ID" value="BBB91974.1"/>
    <property type="molecule type" value="Genomic_DNA"/>
</dbReference>
<protein>
    <submittedName>
        <fullName evidence="11">Biopolymer transport protein ExbB</fullName>
    </submittedName>
</protein>
<proteinExistence type="inferred from homology"/>
<dbReference type="Pfam" id="PF01618">
    <property type="entry name" value="MotA_ExbB"/>
    <property type="match status" value="1"/>
</dbReference>
<keyword evidence="5 8" id="KW-0653">Protein transport</keyword>
<dbReference type="PANTHER" id="PTHR30625">
    <property type="entry name" value="PROTEIN TOLQ"/>
    <property type="match status" value="1"/>
</dbReference>
<evidence type="ECO:0000256" key="5">
    <source>
        <dbReference type="ARBA" id="ARBA00022927"/>
    </source>
</evidence>
<keyword evidence="2 8" id="KW-0813">Transport</keyword>
<keyword evidence="7 9" id="KW-0472">Membrane</keyword>
<comment type="subcellular location">
    <subcellularLocation>
        <location evidence="1">Cell membrane</location>
        <topology evidence="1">Multi-pass membrane protein</topology>
    </subcellularLocation>
    <subcellularLocation>
        <location evidence="8">Membrane</location>
        <topology evidence="8">Multi-pass membrane protein</topology>
    </subcellularLocation>
</comment>
<dbReference type="PANTHER" id="PTHR30625:SF15">
    <property type="entry name" value="BIOPOLYMER TRANSPORT PROTEIN EXBB"/>
    <property type="match status" value="1"/>
</dbReference>
<evidence type="ECO:0000256" key="6">
    <source>
        <dbReference type="ARBA" id="ARBA00022989"/>
    </source>
</evidence>
<evidence type="ECO:0000256" key="4">
    <source>
        <dbReference type="ARBA" id="ARBA00022692"/>
    </source>
</evidence>
<keyword evidence="12" id="KW-1185">Reference proteome</keyword>
<accession>A0A348ALM6</accession>
<keyword evidence="4 9" id="KW-0812">Transmembrane</keyword>
<organism evidence="11 12">
    <name type="scientific">Methylomusa anaerophila</name>
    <dbReference type="NCBI Taxonomy" id="1930071"/>
    <lineage>
        <taxon>Bacteria</taxon>
        <taxon>Bacillati</taxon>
        <taxon>Bacillota</taxon>
        <taxon>Negativicutes</taxon>
        <taxon>Selenomonadales</taxon>
        <taxon>Sporomusaceae</taxon>
        <taxon>Methylomusa</taxon>
    </lineage>
</organism>
<feature type="transmembrane region" description="Helical" evidence="9">
    <location>
        <begin position="6"/>
        <end position="26"/>
    </location>
</feature>
<sequence>MDIINKGGYTLLIIVSCSVIALTIIIERWRFYRRIEREEKEVMRQVRQALTGQEIAAAALTVGHDETFLAEVFKEAMENCRRGEQPEITIDDRMAEIAPQLEQYLYILATIATIAPLLGLLGTVLGMIKTFHAASLSGLGDPHKLAEGISEALYNTAAGLLVTVPSVIAHNHFRNWAETLLHLLERRTREITRLVARRGEMLCR</sequence>
<evidence type="ECO:0000256" key="3">
    <source>
        <dbReference type="ARBA" id="ARBA00022475"/>
    </source>
</evidence>
<dbReference type="PROSITE" id="PS51257">
    <property type="entry name" value="PROKAR_LIPOPROTEIN"/>
    <property type="match status" value="1"/>
</dbReference>
<evidence type="ECO:0000313" key="12">
    <source>
        <dbReference type="Proteomes" id="UP000276437"/>
    </source>
</evidence>
<evidence type="ECO:0000256" key="7">
    <source>
        <dbReference type="ARBA" id="ARBA00023136"/>
    </source>
</evidence>
<dbReference type="InterPro" id="IPR002898">
    <property type="entry name" value="MotA_ExbB_proton_chnl"/>
</dbReference>
<evidence type="ECO:0000256" key="1">
    <source>
        <dbReference type="ARBA" id="ARBA00004651"/>
    </source>
</evidence>
<keyword evidence="3" id="KW-1003">Cell membrane</keyword>
<gene>
    <name evidence="11" type="primary">exbB_3</name>
    <name evidence="11" type="ORF">MAMMFC1_02659</name>
</gene>
<dbReference type="Proteomes" id="UP000276437">
    <property type="component" value="Chromosome"/>
</dbReference>
<dbReference type="GO" id="GO:0017038">
    <property type="term" value="P:protein import"/>
    <property type="evidence" value="ECO:0007669"/>
    <property type="project" value="TreeGrafter"/>
</dbReference>
<evidence type="ECO:0000259" key="10">
    <source>
        <dbReference type="Pfam" id="PF01618"/>
    </source>
</evidence>
<dbReference type="InterPro" id="IPR050790">
    <property type="entry name" value="ExbB/TolQ_transport"/>
</dbReference>
<dbReference type="RefSeq" id="WP_126308927.1">
    <property type="nucleotide sequence ID" value="NZ_AP018449.1"/>
</dbReference>
<evidence type="ECO:0000313" key="11">
    <source>
        <dbReference type="EMBL" id="BBB91974.1"/>
    </source>
</evidence>
<comment type="similarity">
    <text evidence="8">Belongs to the exbB/tolQ family.</text>
</comment>
<feature type="domain" description="MotA/TolQ/ExbB proton channel" evidence="10">
    <location>
        <begin position="67"/>
        <end position="185"/>
    </location>
</feature>
<keyword evidence="6 9" id="KW-1133">Transmembrane helix</keyword>
<dbReference type="AlphaFoldDB" id="A0A348ALM6"/>
<dbReference type="OrthoDB" id="4045at2"/>
<evidence type="ECO:0000256" key="8">
    <source>
        <dbReference type="RuleBase" id="RU004057"/>
    </source>
</evidence>
<reference evidence="11 12" key="1">
    <citation type="journal article" date="2018" name="Int. J. Syst. Evol. Microbiol.">
        <title>Methylomusa anaerophila gen. nov., sp. nov., an anaerobic methanol-utilizing bacterium isolated from a microbial fuel cell.</title>
        <authorList>
            <person name="Amano N."/>
            <person name="Yamamuro A."/>
            <person name="Miyahara M."/>
            <person name="Kouzuma A."/>
            <person name="Abe T."/>
            <person name="Watanabe K."/>
        </authorList>
    </citation>
    <scope>NUCLEOTIDE SEQUENCE [LARGE SCALE GENOMIC DNA]</scope>
    <source>
        <strain evidence="11 12">MMFC1</strain>
    </source>
</reference>
<dbReference type="GO" id="GO:0005886">
    <property type="term" value="C:plasma membrane"/>
    <property type="evidence" value="ECO:0007669"/>
    <property type="project" value="UniProtKB-SubCell"/>
</dbReference>
<evidence type="ECO:0000256" key="9">
    <source>
        <dbReference type="SAM" id="Phobius"/>
    </source>
</evidence>
<dbReference type="KEGG" id="mana:MAMMFC1_02659"/>
<name>A0A348ALM6_9FIRM</name>